<evidence type="ECO:0000313" key="2">
    <source>
        <dbReference type="EMBL" id="EDP95108.1"/>
    </source>
</evidence>
<dbReference type="eggNOG" id="ENOG502ZJH4">
    <property type="taxonomic scope" value="Bacteria"/>
</dbReference>
<evidence type="ECO:0000313" key="3">
    <source>
        <dbReference type="Proteomes" id="UP000002945"/>
    </source>
</evidence>
<dbReference type="STRING" id="391587.KAOT1_06482"/>
<keyword evidence="3" id="KW-1185">Reference proteome</keyword>
<feature type="transmembrane region" description="Helical" evidence="1">
    <location>
        <begin position="37"/>
        <end position="61"/>
    </location>
</feature>
<feature type="transmembrane region" description="Helical" evidence="1">
    <location>
        <begin position="73"/>
        <end position="89"/>
    </location>
</feature>
<dbReference type="RefSeq" id="WP_007093865.1">
    <property type="nucleotide sequence ID" value="NZ_CP142125.1"/>
</dbReference>
<keyword evidence="1" id="KW-1133">Transmembrane helix</keyword>
<comment type="caution">
    <text evidence="2">The sequence shown here is derived from an EMBL/GenBank/DDBJ whole genome shotgun (WGS) entry which is preliminary data.</text>
</comment>
<organism evidence="2 3">
    <name type="scientific">Kordia algicida OT-1</name>
    <dbReference type="NCBI Taxonomy" id="391587"/>
    <lineage>
        <taxon>Bacteria</taxon>
        <taxon>Pseudomonadati</taxon>
        <taxon>Bacteroidota</taxon>
        <taxon>Flavobacteriia</taxon>
        <taxon>Flavobacteriales</taxon>
        <taxon>Flavobacteriaceae</taxon>
        <taxon>Kordia</taxon>
    </lineage>
</organism>
<protein>
    <submittedName>
        <fullName evidence="2">Uncharacterized protein</fullName>
    </submittedName>
</protein>
<gene>
    <name evidence="2" type="ORF">KAOT1_06482</name>
</gene>
<name>A9E4M2_9FLAO</name>
<proteinExistence type="predicted"/>
<evidence type="ECO:0000256" key="1">
    <source>
        <dbReference type="SAM" id="Phobius"/>
    </source>
</evidence>
<dbReference type="HOGENOM" id="CLU_1439366_0_0_10"/>
<keyword evidence="1" id="KW-0472">Membrane</keyword>
<dbReference type="Proteomes" id="UP000002945">
    <property type="component" value="Unassembled WGS sequence"/>
</dbReference>
<dbReference type="EMBL" id="ABIB01000010">
    <property type="protein sequence ID" value="EDP95108.1"/>
    <property type="molecule type" value="Genomic_DNA"/>
</dbReference>
<keyword evidence="1" id="KW-0812">Transmembrane</keyword>
<sequence>MQQNVNTTLLESKLKRLKISFSKKNDKIIIAQSNTDYTILLGLIFLPIIAGIAILGFLFPIDSVIRESHSRKVIVASILFISFGITNIIRMRSKSKANKLTKVLGHKEIILNTKEASKRFDTNNIKHFDYTIKKLDEQTYSGNLFLVDTQQNKHLILGFDAETEQYLIDDLKWFSNYFSAHVQLNTQK</sequence>
<dbReference type="AlphaFoldDB" id="A9E4M2"/>
<accession>A9E4M2</accession>
<reference evidence="2 3" key="1">
    <citation type="journal article" date="2011" name="J. Bacteriol.">
        <title>Genome sequence of the algicidal bacterium Kordia algicida OT-1.</title>
        <authorList>
            <person name="Lee H.S."/>
            <person name="Kang S.G."/>
            <person name="Kwon K.K."/>
            <person name="Lee J.H."/>
            <person name="Kim S.J."/>
        </authorList>
    </citation>
    <scope>NUCLEOTIDE SEQUENCE [LARGE SCALE GENOMIC DNA]</scope>
    <source>
        <strain evidence="2 3">OT-1</strain>
    </source>
</reference>
<dbReference type="OrthoDB" id="1449924at2"/>